<evidence type="ECO:0000313" key="4">
    <source>
        <dbReference type="EMBL" id="HIY78498.1"/>
    </source>
</evidence>
<dbReference type="Proteomes" id="UP000824135">
    <property type="component" value="Unassembled WGS sequence"/>
</dbReference>
<evidence type="ECO:0000256" key="2">
    <source>
        <dbReference type="ARBA" id="ARBA00023002"/>
    </source>
</evidence>
<keyword evidence="2" id="KW-0560">Oxidoreductase</keyword>
<dbReference type="PRINTS" id="PR00081">
    <property type="entry name" value="GDHRDH"/>
</dbReference>
<dbReference type="EMBL" id="DXCO01000037">
    <property type="protein sequence ID" value="HIY78498.1"/>
    <property type="molecule type" value="Genomic_DNA"/>
</dbReference>
<dbReference type="AlphaFoldDB" id="A0A9D1Z927"/>
<dbReference type="Pfam" id="PF13561">
    <property type="entry name" value="adh_short_C2"/>
    <property type="match status" value="1"/>
</dbReference>
<dbReference type="GO" id="GO:0008202">
    <property type="term" value="P:steroid metabolic process"/>
    <property type="evidence" value="ECO:0007669"/>
    <property type="project" value="UniProtKB-KW"/>
</dbReference>
<reference evidence="4" key="1">
    <citation type="journal article" date="2021" name="PeerJ">
        <title>Extensive microbial diversity within the chicken gut microbiome revealed by metagenomics and culture.</title>
        <authorList>
            <person name="Gilroy R."/>
            <person name="Ravi A."/>
            <person name="Getino M."/>
            <person name="Pursley I."/>
            <person name="Horton D.L."/>
            <person name="Alikhan N.F."/>
            <person name="Baker D."/>
            <person name="Gharbi K."/>
            <person name="Hall N."/>
            <person name="Watson M."/>
            <person name="Adriaenssens E.M."/>
            <person name="Foster-Nyarko E."/>
            <person name="Jarju S."/>
            <person name="Secka A."/>
            <person name="Antonio M."/>
            <person name="Oren A."/>
            <person name="Chaudhuri R.R."/>
            <person name="La Ragione R."/>
            <person name="Hildebrand F."/>
            <person name="Pallen M.J."/>
        </authorList>
    </citation>
    <scope>NUCLEOTIDE SEQUENCE</scope>
    <source>
        <strain evidence="4">CHK199-9574</strain>
    </source>
</reference>
<dbReference type="InterPro" id="IPR020904">
    <property type="entry name" value="Sc_DH/Rdtase_CS"/>
</dbReference>
<proteinExistence type="inferred from homology"/>
<dbReference type="PROSITE" id="PS00061">
    <property type="entry name" value="ADH_SHORT"/>
    <property type="match status" value="1"/>
</dbReference>
<dbReference type="InterPro" id="IPR036291">
    <property type="entry name" value="NAD(P)-bd_dom_sf"/>
</dbReference>
<dbReference type="GO" id="GO:0016491">
    <property type="term" value="F:oxidoreductase activity"/>
    <property type="evidence" value="ECO:0007669"/>
    <property type="project" value="UniProtKB-KW"/>
</dbReference>
<dbReference type="PRINTS" id="PR00080">
    <property type="entry name" value="SDRFAMILY"/>
</dbReference>
<keyword evidence="3" id="KW-0443">Lipid metabolism</keyword>
<dbReference type="PANTHER" id="PTHR42879:SF2">
    <property type="entry name" value="3-OXOACYL-[ACYL-CARRIER-PROTEIN] REDUCTASE FABG"/>
    <property type="match status" value="1"/>
</dbReference>
<evidence type="ECO:0000313" key="5">
    <source>
        <dbReference type="Proteomes" id="UP000824135"/>
    </source>
</evidence>
<dbReference type="SUPFAM" id="SSF51735">
    <property type="entry name" value="NAD(P)-binding Rossmann-fold domains"/>
    <property type="match status" value="1"/>
</dbReference>
<dbReference type="GO" id="GO:0032787">
    <property type="term" value="P:monocarboxylic acid metabolic process"/>
    <property type="evidence" value="ECO:0007669"/>
    <property type="project" value="UniProtKB-ARBA"/>
</dbReference>
<evidence type="ECO:0000256" key="3">
    <source>
        <dbReference type="ARBA" id="ARBA00023221"/>
    </source>
</evidence>
<dbReference type="FunFam" id="3.40.50.720:FF:000173">
    <property type="entry name" value="3-oxoacyl-[acyl-carrier protein] reductase"/>
    <property type="match status" value="1"/>
</dbReference>
<comment type="similarity">
    <text evidence="1">Belongs to the short-chain dehydrogenases/reductases (SDR) family.</text>
</comment>
<sequence length="237" mass="25349">MSTVLVTGGSRGIGRAICLAFVREGYDVAFTYEKSDAAAEETARLIRAEGREPLVFRCDSRDEHAVEKTVRSVFGLEVLVNNAGIALYKQIQDTSLQEWEDVFSVNAAGAFLFTKAALPKFFARGGGCVVNISSVWGETGASCEAAYSASKAALIGFTKAAAKELAPAGIRVNCLSVGFADTDMNARLSQQEKRDFLSEVPLGRACTPDEAAQAVLFLAKSKYITGEILRLNGGLFV</sequence>
<protein>
    <submittedName>
        <fullName evidence="4">SDR family oxidoreductase</fullName>
    </submittedName>
</protein>
<organism evidence="4 5">
    <name type="scientific">Candidatus Borkfalkia excrementavium</name>
    <dbReference type="NCBI Taxonomy" id="2838505"/>
    <lineage>
        <taxon>Bacteria</taxon>
        <taxon>Bacillati</taxon>
        <taxon>Bacillota</taxon>
        <taxon>Clostridia</taxon>
        <taxon>Christensenellales</taxon>
        <taxon>Christensenellaceae</taxon>
        <taxon>Candidatus Borkfalkia</taxon>
    </lineage>
</organism>
<comment type="caution">
    <text evidence="4">The sequence shown here is derived from an EMBL/GenBank/DDBJ whole genome shotgun (WGS) entry which is preliminary data.</text>
</comment>
<accession>A0A9D1Z927</accession>
<dbReference type="InterPro" id="IPR002347">
    <property type="entry name" value="SDR_fam"/>
</dbReference>
<keyword evidence="3" id="KW-0753">Steroid metabolism</keyword>
<dbReference type="InterPro" id="IPR050259">
    <property type="entry name" value="SDR"/>
</dbReference>
<reference evidence="4" key="2">
    <citation type="submission" date="2021-04" db="EMBL/GenBank/DDBJ databases">
        <authorList>
            <person name="Gilroy R."/>
        </authorList>
    </citation>
    <scope>NUCLEOTIDE SEQUENCE</scope>
    <source>
        <strain evidence="4">CHK199-9574</strain>
    </source>
</reference>
<dbReference type="Gene3D" id="3.40.50.720">
    <property type="entry name" value="NAD(P)-binding Rossmann-like Domain"/>
    <property type="match status" value="1"/>
</dbReference>
<dbReference type="PANTHER" id="PTHR42879">
    <property type="entry name" value="3-OXOACYL-(ACYL-CARRIER-PROTEIN) REDUCTASE"/>
    <property type="match status" value="1"/>
</dbReference>
<evidence type="ECO:0000256" key="1">
    <source>
        <dbReference type="ARBA" id="ARBA00006484"/>
    </source>
</evidence>
<name>A0A9D1Z927_9FIRM</name>
<gene>
    <name evidence="4" type="ORF">H9728_05590</name>
</gene>